<protein>
    <submittedName>
        <fullName evidence="1">Uncharacterized protein</fullName>
    </submittedName>
</protein>
<accession>A0ACC3CVD5</accession>
<name>A0ACC3CVD5_9PEZI</name>
<feature type="non-terminal residue" evidence="1">
    <location>
        <position position="1"/>
    </location>
</feature>
<evidence type="ECO:0000313" key="2">
    <source>
        <dbReference type="Proteomes" id="UP001186974"/>
    </source>
</evidence>
<dbReference type="EMBL" id="JAWDJW010011009">
    <property type="protein sequence ID" value="KAK3045116.1"/>
    <property type="molecule type" value="Genomic_DNA"/>
</dbReference>
<evidence type="ECO:0000313" key="1">
    <source>
        <dbReference type="EMBL" id="KAK3045116.1"/>
    </source>
</evidence>
<proteinExistence type="predicted"/>
<gene>
    <name evidence="1" type="ORF">LTS18_014538</name>
</gene>
<organism evidence="1 2">
    <name type="scientific">Coniosporium uncinatum</name>
    <dbReference type="NCBI Taxonomy" id="93489"/>
    <lineage>
        <taxon>Eukaryota</taxon>
        <taxon>Fungi</taxon>
        <taxon>Dikarya</taxon>
        <taxon>Ascomycota</taxon>
        <taxon>Pezizomycotina</taxon>
        <taxon>Dothideomycetes</taxon>
        <taxon>Dothideomycetes incertae sedis</taxon>
        <taxon>Coniosporium</taxon>
    </lineage>
</organism>
<comment type="caution">
    <text evidence="1">The sequence shown here is derived from an EMBL/GenBank/DDBJ whole genome shotgun (WGS) entry which is preliminary data.</text>
</comment>
<keyword evidence="2" id="KW-1185">Reference proteome</keyword>
<dbReference type="Proteomes" id="UP001186974">
    <property type="component" value="Unassembled WGS sequence"/>
</dbReference>
<reference evidence="1" key="1">
    <citation type="submission" date="2024-09" db="EMBL/GenBank/DDBJ databases">
        <title>Black Yeasts Isolated from many extreme environments.</title>
        <authorList>
            <person name="Coleine C."/>
            <person name="Stajich J.E."/>
            <person name="Selbmann L."/>
        </authorList>
    </citation>
    <scope>NUCLEOTIDE SEQUENCE</scope>
    <source>
        <strain evidence="1">CCFEE 5737</strain>
    </source>
</reference>
<sequence length="104" mass="11370">RCPLKYTRAILDAIHSGELAKSEFETYETFNLSVPKTCTGVPDDLLNPAKSWTGSADFKEEVTKLGALFVENFKKYEDEATPEVIKAGPSVPESKVEEAAKASS</sequence>